<dbReference type="InterPro" id="IPR013762">
    <property type="entry name" value="Integrase-like_cat_sf"/>
</dbReference>
<gene>
    <name evidence="8" type="ORF">GTP45_01285</name>
</gene>
<dbReference type="Gene3D" id="1.10.443.10">
    <property type="entry name" value="Intergrase catalytic core"/>
    <property type="match status" value="1"/>
</dbReference>
<keyword evidence="4" id="KW-0233">DNA recombination</keyword>
<name>A0A7X4K8X5_9BURK</name>
<dbReference type="GO" id="GO:0006310">
    <property type="term" value="P:DNA recombination"/>
    <property type="evidence" value="ECO:0007669"/>
    <property type="project" value="UniProtKB-KW"/>
</dbReference>
<proteinExistence type="inferred from homology"/>
<dbReference type="EMBL" id="WWCK01000001">
    <property type="protein sequence ID" value="MYM65466.1"/>
    <property type="molecule type" value="Genomic_DNA"/>
</dbReference>
<evidence type="ECO:0000256" key="2">
    <source>
        <dbReference type="ARBA" id="ARBA00022908"/>
    </source>
</evidence>
<dbReference type="GO" id="GO:0015074">
    <property type="term" value="P:DNA integration"/>
    <property type="evidence" value="ECO:0007669"/>
    <property type="project" value="UniProtKB-KW"/>
</dbReference>
<reference evidence="8 9" key="1">
    <citation type="submission" date="2019-12" db="EMBL/GenBank/DDBJ databases">
        <title>Novel species isolated from a subtropical stream in China.</title>
        <authorList>
            <person name="Lu H."/>
        </authorList>
    </citation>
    <scope>NUCLEOTIDE SEQUENCE [LARGE SCALE GENOMIC DNA]</scope>
    <source>
        <strain evidence="8 9">FT55W</strain>
    </source>
</reference>
<evidence type="ECO:0000256" key="4">
    <source>
        <dbReference type="ARBA" id="ARBA00023172"/>
    </source>
</evidence>
<evidence type="ECO:0000256" key="1">
    <source>
        <dbReference type="ARBA" id="ARBA00008857"/>
    </source>
</evidence>
<dbReference type="PANTHER" id="PTHR30629:SF2">
    <property type="entry name" value="PROPHAGE INTEGRASE INTS-RELATED"/>
    <property type="match status" value="1"/>
</dbReference>
<dbReference type="PROSITE" id="PS51898">
    <property type="entry name" value="TYR_RECOMBINASE"/>
    <property type="match status" value="1"/>
</dbReference>
<feature type="domain" description="Core-binding (CB)" evidence="7">
    <location>
        <begin position="82"/>
        <end position="161"/>
    </location>
</feature>
<dbReference type="AlphaFoldDB" id="A0A7X4K8X5"/>
<dbReference type="PROSITE" id="PS51900">
    <property type="entry name" value="CB"/>
    <property type="match status" value="1"/>
</dbReference>
<evidence type="ECO:0000256" key="3">
    <source>
        <dbReference type="ARBA" id="ARBA00023125"/>
    </source>
</evidence>
<dbReference type="Proteomes" id="UP000450012">
    <property type="component" value="Unassembled WGS sequence"/>
</dbReference>
<dbReference type="InterPro" id="IPR022000">
    <property type="entry name" value="Min27-like_integrase_DNA_bind"/>
</dbReference>
<dbReference type="InterPro" id="IPR044068">
    <property type="entry name" value="CB"/>
</dbReference>
<dbReference type="CDD" id="cd01189">
    <property type="entry name" value="INT_ICEBs1_C_like"/>
    <property type="match status" value="1"/>
</dbReference>
<keyword evidence="3 5" id="KW-0238">DNA-binding</keyword>
<evidence type="ECO:0000313" key="9">
    <source>
        <dbReference type="Proteomes" id="UP000450012"/>
    </source>
</evidence>
<comment type="caution">
    <text evidence="8">The sequence shown here is derived from an EMBL/GenBank/DDBJ whole genome shotgun (WGS) entry which is preliminary data.</text>
</comment>
<dbReference type="PANTHER" id="PTHR30629">
    <property type="entry name" value="PROPHAGE INTEGRASE"/>
    <property type="match status" value="1"/>
</dbReference>
<feature type="domain" description="Tyr recombinase" evidence="6">
    <location>
        <begin position="187"/>
        <end position="374"/>
    </location>
</feature>
<sequence length="395" mass="44701">MGRDGRGVKGASESSIEITFMYRGIRCRERIPLKPTSANLKRAEQHRSAILHAIATNSFDYAATFPESKNAAKFAGQPGDVRTVESYLDAWLDRQKKQLKASTYNGYRKIVVGYLVPWFGTLKLSALQKKDVRDKLEPLEASNKTLANIQSVLRAALTEAADIDQLIETNPMAGWSYSKVEPPKETDDIDPFTRDEQLAILKAADGQGKNLIQFAFWTGMRTSELVALDWKDVDFIRAVVRVSKAMTQHATSVETTKTVAGRREIKLLGGALEALQNQKQYTYLAGQEIFQNPQTGERWAGDQPIRKTLWQWVVKKAGVRYRYPYQTRHTYASMMLSAGEHPMWVAKQMGHRDWTMIARRYGRWMPDADAQAGSRAEALYGTHQLPVLQNSMDKH</sequence>
<accession>A0A7X4K8X5</accession>
<dbReference type="Pfam" id="PF00589">
    <property type="entry name" value="Phage_integrase"/>
    <property type="match status" value="1"/>
</dbReference>
<keyword evidence="2" id="KW-0229">DNA integration</keyword>
<dbReference type="GO" id="GO:0003677">
    <property type="term" value="F:DNA binding"/>
    <property type="evidence" value="ECO:0007669"/>
    <property type="project" value="UniProtKB-UniRule"/>
</dbReference>
<dbReference type="InterPro" id="IPR011010">
    <property type="entry name" value="DNA_brk_join_enz"/>
</dbReference>
<dbReference type="SUPFAM" id="SSF56349">
    <property type="entry name" value="DNA breaking-rejoining enzymes"/>
    <property type="match status" value="1"/>
</dbReference>
<organism evidence="8 9">
    <name type="scientific">Duganella rivi</name>
    <dbReference type="NCBI Taxonomy" id="2666083"/>
    <lineage>
        <taxon>Bacteria</taxon>
        <taxon>Pseudomonadati</taxon>
        <taxon>Pseudomonadota</taxon>
        <taxon>Betaproteobacteria</taxon>
        <taxon>Burkholderiales</taxon>
        <taxon>Oxalobacteraceae</taxon>
        <taxon>Telluria group</taxon>
        <taxon>Duganella</taxon>
    </lineage>
</organism>
<comment type="similarity">
    <text evidence="1">Belongs to the 'phage' integrase family.</text>
</comment>
<evidence type="ECO:0000259" key="6">
    <source>
        <dbReference type="PROSITE" id="PS51898"/>
    </source>
</evidence>
<evidence type="ECO:0000313" key="8">
    <source>
        <dbReference type="EMBL" id="MYM65466.1"/>
    </source>
</evidence>
<dbReference type="Gene3D" id="1.10.150.130">
    <property type="match status" value="1"/>
</dbReference>
<dbReference type="Pfam" id="PF12167">
    <property type="entry name" value="Arm-DNA-bind_2"/>
    <property type="match status" value="1"/>
</dbReference>
<dbReference type="InterPro" id="IPR010998">
    <property type="entry name" value="Integrase_recombinase_N"/>
</dbReference>
<evidence type="ECO:0000259" key="7">
    <source>
        <dbReference type="PROSITE" id="PS51900"/>
    </source>
</evidence>
<dbReference type="Pfam" id="PF14659">
    <property type="entry name" value="Phage_int_SAM_3"/>
    <property type="match status" value="1"/>
</dbReference>
<dbReference type="InterPro" id="IPR002104">
    <property type="entry name" value="Integrase_catalytic"/>
</dbReference>
<evidence type="ECO:0000256" key="5">
    <source>
        <dbReference type="PROSITE-ProRule" id="PRU01248"/>
    </source>
</evidence>
<keyword evidence="9" id="KW-1185">Reference proteome</keyword>
<dbReference type="InterPro" id="IPR050808">
    <property type="entry name" value="Phage_Integrase"/>
</dbReference>
<dbReference type="InterPro" id="IPR004107">
    <property type="entry name" value="Integrase_SAM-like_N"/>
</dbReference>
<protein>
    <submittedName>
        <fullName evidence="8">DUF3596 domain-containing protein</fullName>
    </submittedName>
</protein>